<evidence type="ECO:0000256" key="7">
    <source>
        <dbReference type="SAM" id="Phobius"/>
    </source>
</evidence>
<evidence type="ECO:0000256" key="1">
    <source>
        <dbReference type="ARBA" id="ARBA00001974"/>
    </source>
</evidence>
<dbReference type="AlphaFoldDB" id="A0AAW0QY74"/>
<dbReference type="PANTHER" id="PTHR47356">
    <property type="entry name" value="FAD-DEPENDENT MONOOXYGENASE ASQG-RELATED"/>
    <property type="match status" value="1"/>
</dbReference>
<dbReference type="InterPro" id="IPR050562">
    <property type="entry name" value="FAD_mOase_fung"/>
</dbReference>
<comment type="cofactor">
    <cofactor evidence="1">
        <name>FAD</name>
        <dbReference type="ChEBI" id="CHEBI:57692"/>
    </cofactor>
</comment>
<protein>
    <submittedName>
        <fullName evidence="9">FAD binding domain protein</fullName>
    </submittedName>
</protein>
<evidence type="ECO:0000313" key="10">
    <source>
        <dbReference type="Proteomes" id="UP001392437"/>
    </source>
</evidence>
<keyword evidence="7" id="KW-1133">Transmembrane helix</keyword>
<dbReference type="GO" id="GO:0004497">
    <property type="term" value="F:monooxygenase activity"/>
    <property type="evidence" value="ECO:0007669"/>
    <property type="project" value="InterPro"/>
</dbReference>
<accession>A0AAW0QY74</accession>
<dbReference type="Proteomes" id="UP001392437">
    <property type="component" value="Unassembled WGS sequence"/>
</dbReference>
<evidence type="ECO:0000256" key="2">
    <source>
        <dbReference type="ARBA" id="ARBA00005179"/>
    </source>
</evidence>
<dbReference type="PANTHER" id="PTHR47356:SF2">
    <property type="entry name" value="FAD-BINDING DOMAIN-CONTAINING PROTEIN-RELATED"/>
    <property type="match status" value="1"/>
</dbReference>
<dbReference type="PRINTS" id="PR00420">
    <property type="entry name" value="RNGMNOXGNASE"/>
</dbReference>
<reference evidence="9 10" key="1">
    <citation type="submission" date="2023-01" db="EMBL/GenBank/DDBJ databases">
        <title>Analysis of 21 Apiospora genomes using comparative genomics revels a genus with tremendous synthesis potential of carbohydrate active enzymes and secondary metabolites.</title>
        <authorList>
            <person name="Sorensen T."/>
        </authorList>
    </citation>
    <scope>NUCLEOTIDE SEQUENCE [LARGE SCALE GENOMIC DNA]</scope>
    <source>
        <strain evidence="9 10">CBS 117206</strain>
    </source>
</reference>
<keyword evidence="4" id="KW-0285">Flavoprotein</keyword>
<evidence type="ECO:0000313" key="9">
    <source>
        <dbReference type="EMBL" id="KAK8115288.1"/>
    </source>
</evidence>
<comment type="pathway">
    <text evidence="2">Secondary metabolite biosynthesis.</text>
</comment>
<evidence type="ECO:0000256" key="3">
    <source>
        <dbReference type="ARBA" id="ARBA00007992"/>
    </source>
</evidence>
<feature type="domain" description="FAD-binding" evidence="8">
    <location>
        <begin position="19"/>
        <end position="356"/>
    </location>
</feature>
<gene>
    <name evidence="9" type="ORF">PG999_007357</name>
</gene>
<dbReference type="EMBL" id="JAQQWP010000006">
    <property type="protein sequence ID" value="KAK8115288.1"/>
    <property type="molecule type" value="Genomic_DNA"/>
</dbReference>
<keyword evidence="7" id="KW-0812">Transmembrane</keyword>
<dbReference type="InterPro" id="IPR002938">
    <property type="entry name" value="FAD-bd"/>
</dbReference>
<name>A0AAW0QY74_9PEZI</name>
<keyword evidence="5" id="KW-0274">FAD</keyword>
<comment type="similarity">
    <text evidence="3">Belongs to the paxM FAD-dependent monooxygenase family.</text>
</comment>
<keyword evidence="7" id="KW-0472">Membrane</keyword>
<proteinExistence type="inferred from homology"/>
<evidence type="ECO:0000256" key="6">
    <source>
        <dbReference type="ARBA" id="ARBA00023002"/>
    </source>
</evidence>
<keyword evidence="6" id="KW-0560">Oxidoreductase</keyword>
<dbReference type="GO" id="GO:0071949">
    <property type="term" value="F:FAD binding"/>
    <property type="evidence" value="ECO:0007669"/>
    <property type="project" value="InterPro"/>
</dbReference>
<dbReference type="Gene3D" id="3.50.50.60">
    <property type="entry name" value="FAD/NAD(P)-binding domain"/>
    <property type="match status" value="1"/>
</dbReference>
<comment type="caution">
    <text evidence="9">The sequence shown here is derived from an EMBL/GenBank/DDBJ whole genome shotgun (WGS) entry which is preliminary data.</text>
</comment>
<evidence type="ECO:0000256" key="4">
    <source>
        <dbReference type="ARBA" id="ARBA00022630"/>
    </source>
</evidence>
<dbReference type="SUPFAM" id="SSF51905">
    <property type="entry name" value="FAD/NAD(P)-binding domain"/>
    <property type="match status" value="1"/>
</dbReference>
<sequence>MASETNTAMHKDALTTPKFRVIIVGAGIAGLAASHCLQKAGIDHVVLERRTEIDPPEGASFAIYPHGARILHQIGCLDAAKAACKPCLRYYSRGPDGIMQSDNGYFDHMKRIHGQDILLLERRRLLRILYDCLPDKTPIRTGAEVKSVTQNSEVVEVVLGDGTVEKGDMVLGCDGVYSQVRNAMWAHANATAPEVVVDEEKKRIQTGWKCLVGTGPPEPGLGERDMTSTSDEGFSFLALTQPDRAFWFVFCKLDTPIAWPQRVAYSEADADALAEQLSDHAVSESVTFGRLWRRRHRGVLIPIQEGVLRRWYSGRVVLAGDAAHKMTPNIGLGGNTGLESVAVLCNHLVRTLQGTTALPPLSQQKPTQEMLERCFQAYQDGHRARVERIVQLSRLITRVQAWDSPLNRWVAVWIMPMLPDGLLAQMVSRLVRGAPKLDYVTTEGFPRGTVEWLDAKSGWSEESIRIFLISGLGLCIAAVGMCYYGFVSPCCIF</sequence>
<feature type="transmembrane region" description="Helical" evidence="7">
    <location>
        <begin position="466"/>
        <end position="486"/>
    </location>
</feature>
<evidence type="ECO:0000256" key="5">
    <source>
        <dbReference type="ARBA" id="ARBA00022827"/>
    </source>
</evidence>
<keyword evidence="10" id="KW-1185">Reference proteome</keyword>
<dbReference type="InterPro" id="IPR036188">
    <property type="entry name" value="FAD/NAD-bd_sf"/>
</dbReference>
<dbReference type="Pfam" id="PF01494">
    <property type="entry name" value="FAD_binding_3"/>
    <property type="match status" value="1"/>
</dbReference>
<organism evidence="9 10">
    <name type="scientific">Apiospora kogelbergensis</name>
    <dbReference type="NCBI Taxonomy" id="1337665"/>
    <lineage>
        <taxon>Eukaryota</taxon>
        <taxon>Fungi</taxon>
        <taxon>Dikarya</taxon>
        <taxon>Ascomycota</taxon>
        <taxon>Pezizomycotina</taxon>
        <taxon>Sordariomycetes</taxon>
        <taxon>Xylariomycetidae</taxon>
        <taxon>Amphisphaeriales</taxon>
        <taxon>Apiosporaceae</taxon>
        <taxon>Apiospora</taxon>
    </lineage>
</organism>
<evidence type="ECO:0000259" key="8">
    <source>
        <dbReference type="Pfam" id="PF01494"/>
    </source>
</evidence>